<organism evidence="1 2">
    <name type="scientific">Candidatus Fimimorpha faecalis</name>
    <dbReference type="NCBI Taxonomy" id="2840824"/>
    <lineage>
        <taxon>Bacteria</taxon>
        <taxon>Bacillati</taxon>
        <taxon>Bacillota</taxon>
        <taxon>Clostridia</taxon>
        <taxon>Eubacteriales</taxon>
        <taxon>Candidatus Fimimorpha</taxon>
    </lineage>
</organism>
<reference evidence="1" key="2">
    <citation type="journal article" date="2021" name="PeerJ">
        <title>Extensive microbial diversity within the chicken gut microbiome revealed by metagenomics and culture.</title>
        <authorList>
            <person name="Gilroy R."/>
            <person name="Ravi A."/>
            <person name="Getino M."/>
            <person name="Pursley I."/>
            <person name="Horton D.L."/>
            <person name="Alikhan N.F."/>
            <person name="Baker D."/>
            <person name="Gharbi K."/>
            <person name="Hall N."/>
            <person name="Watson M."/>
            <person name="Adriaenssens E.M."/>
            <person name="Foster-Nyarko E."/>
            <person name="Jarju S."/>
            <person name="Secka A."/>
            <person name="Antonio M."/>
            <person name="Oren A."/>
            <person name="Chaudhuri R.R."/>
            <person name="La Ragione R."/>
            <person name="Hildebrand F."/>
            <person name="Pallen M.J."/>
        </authorList>
    </citation>
    <scope>NUCLEOTIDE SEQUENCE</scope>
    <source>
        <strain evidence="1">ChiW13-3771</strain>
    </source>
</reference>
<sequence>MPNRLPKFLDNQKICIICEGNEEYEYLKRLKDLKVWNEQYNISLVNAGGNGNIPARYQDRYQNGADELVLVFCDMEKKPYEQYEDIKRKINEFHGVDNAADEVIMFGNPCTMQIISKHWTDENLKSPAKLVNAPLIKEYTGVENYKGRADQIQEVMEHVTEENYVDMCQRVRNLEADDSVAGSSNFGKFIKLFESDDSGWIEEINRKLDE</sequence>
<evidence type="ECO:0000313" key="2">
    <source>
        <dbReference type="Proteomes" id="UP000824201"/>
    </source>
</evidence>
<accession>A0A9D1EG71</accession>
<reference evidence="1" key="1">
    <citation type="submission" date="2020-10" db="EMBL/GenBank/DDBJ databases">
        <authorList>
            <person name="Gilroy R."/>
        </authorList>
    </citation>
    <scope>NUCLEOTIDE SEQUENCE</scope>
    <source>
        <strain evidence="1">ChiW13-3771</strain>
    </source>
</reference>
<dbReference type="EMBL" id="DVHN01000179">
    <property type="protein sequence ID" value="HIR89787.1"/>
    <property type="molecule type" value="Genomic_DNA"/>
</dbReference>
<name>A0A9D1EG71_9FIRM</name>
<dbReference type="Proteomes" id="UP000824201">
    <property type="component" value="Unassembled WGS sequence"/>
</dbReference>
<comment type="caution">
    <text evidence="1">The sequence shown here is derived from an EMBL/GenBank/DDBJ whole genome shotgun (WGS) entry which is preliminary data.</text>
</comment>
<evidence type="ECO:0000313" key="1">
    <source>
        <dbReference type="EMBL" id="HIR89787.1"/>
    </source>
</evidence>
<proteinExistence type="predicted"/>
<protein>
    <submittedName>
        <fullName evidence="1">Uncharacterized protein</fullName>
    </submittedName>
</protein>
<gene>
    <name evidence="1" type="ORF">IAC96_12655</name>
</gene>
<dbReference type="AlphaFoldDB" id="A0A9D1EG71"/>